<keyword evidence="3 5" id="KW-0238">DNA-binding</keyword>
<accession>A0A0N8KNN7</accession>
<dbReference type="PROSITE" id="PS51755">
    <property type="entry name" value="OMPR_PHOB"/>
    <property type="match status" value="1"/>
</dbReference>
<dbReference type="GO" id="GO:0032993">
    <property type="term" value="C:protein-DNA complex"/>
    <property type="evidence" value="ECO:0007669"/>
    <property type="project" value="TreeGrafter"/>
</dbReference>
<proteinExistence type="predicted"/>
<evidence type="ECO:0000259" key="7">
    <source>
        <dbReference type="PROSITE" id="PS51755"/>
    </source>
</evidence>
<sequence>MGVANLWVFPDRIAVKTYRFCTMDSLTSVQAQVNVRVRLGKVLLVEDEALTREAIARFLADEGFEVCIAENGQRALDMLLGAQQGSAQQGNSHNGISQNVYQGAIAGISIVILDLTLPDMNGLDLCRTVRQRGIDLPILIVSAKSTETDRVLGLEVGADDYLTKPFGMRELVARCRALIRRSKPKTKLENACVLRFEDIVMNIDECRVYLAGKEVHLSPKEFKILELLMSQTKRVWSRDQIIDRVWGYDFIGDNKTVDVHIRWLREKLEANPSDPKYLKTVRGFGYRLG</sequence>
<evidence type="ECO:0000313" key="9">
    <source>
        <dbReference type="Proteomes" id="UP000050465"/>
    </source>
</evidence>
<comment type="caution">
    <text evidence="8">The sequence shown here is derived from an EMBL/GenBank/DDBJ whole genome shotgun (WGS) entry which is preliminary data.</text>
</comment>
<dbReference type="Gene3D" id="1.10.10.10">
    <property type="entry name" value="Winged helix-like DNA-binding domain superfamily/Winged helix DNA-binding domain"/>
    <property type="match status" value="1"/>
</dbReference>
<feature type="DNA-binding region" description="OmpR/PhoB-type" evidence="5">
    <location>
        <begin position="191"/>
        <end position="289"/>
    </location>
</feature>
<evidence type="ECO:0000313" key="8">
    <source>
        <dbReference type="EMBL" id="KPQ37050.1"/>
    </source>
</evidence>
<dbReference type="GO" id="GO:0000976">
    <property type="term" value="F:transcription cis-regulatory region binding"/>
    <property type="evidence" value="ECO:0007669"/>
    <property type="project" value="TreeGrafter"/>
</dbReference>
<dbReference type="AlphaFoldDB" id="A0A0N8KNN7"/>
<dbReference type="SUPFAM" id="SSF52172">
    <property type="entry name" value="CheY-like"/>
    <property type="match status" value="1"/>
</dbReference>
<dbReference type="InterPro" id="IPR039420">
    <property type="entry name" value="WalR-like"/>
</dbReference>
<feature type="domain" description="Response regulatory" evidence="6">
    <location>
        <begin position="41"/>
        <end position="179"/>
    </location>
</feature>
<feature type="modified residue" description="4-aspartylphosphate" evidence="4">
    <location>
        <position position="114"/>
    </location>
</feature>
<dbReference type="GO" id="GO:0005829">
    <property type="term" value="C:cytosol"/>
    <property type="evidence" value="ECO:0007669"/>
    <property type="project" value="TreeGrafter"/>
</dbReference>
<dbReference type="Gene3D" id="3.40.50.2300">
    <property type="match status" value="1"/>
</dbReference>
<dbReference type="Gene3D" id="6.10.250.690">
    <property type="match status" value="1"/>
</dbReference>
<dbReference type="GO" id="GO:0006355">
    <property type="term" value="P:regulation of DNA-templated transcription"/>
    <property type="evidence" value="ECO:0007669"/>
    <property type="project" value="InterPro"/>
</dbReference>
<gene>
    <name evidence="8" type="primary">phoB</name>
    <name evidence="8" type="ORF">HLUCCA11_03780</name>
</gene>
<dbReference type="FunFam" id="1.10.10.10:FF:000018">
    <property type="entry name" value="DNA-binding response regulator ResD"/>
    <property type="match status" value="1"/>
</dbReference>
<name>A0A0N8KNN7_9CYAN</name>
<dbReference type="Pfam" id="PF00486">
    <property type="entry name" value="Trans_reg_C"/>
    <property type="match status" value="1"/>
</dbReference>
<dbReference type="Pfam" id="PF00072">
    <property type="entry name" value="Response_reg"/>
    <property type="match status" value="1"/>
</dbReference>
<dbReference type="SUPFAM" id="SSF46894">
    <property type="entry name" value="C-terminal effector domain of the bipartite response regulators"/>
    <property type="match status" value="1"/>
</dbReference>
<protein>
    <submittedName>
        <fullName evidence="8">Two-component system, OmpR family, phosphate regulon response regulator PhoB</fullName>
    </submittedName>
</protein>
<evidence type="ECO:0000256" key="3">
    <source>
        <dbReference type="ARBA" id="ARBA00023125"/>
    </source>
</evidence>
<dbReference type="PROSITE" id="PS50110">
    <property type="entry name" value="RESPONSE_REGULATORY"/>
    <property type="match status" value="1"/>
</dbReference>
<keyword evidence="2" id="KW-0902">Two-component regulatory system</keyword>
<feature type="domain" description="OmpR/PhoB-type" evidence="7">
    <location>
        <begin position="191"/>
        <end position="289"/>
    </location>
</feature>
<dbReference type="STRING" id="1666911.HLUCCA11_03780"/>
<dbReference type="InterPro" id="IPR001867">
    <property type="entry name" value="OmpR/PhoB-type_DNA-bd"/>
</dbReference>
<evidence type="ECO:0000256" key="5">
    <source>
        <dbReference type="PROSITE-ProRule" id="PRU01091"/>
    </source>
</evidence>
<dbReference type="GO" id="GO:0000156">
    <property type="term" value="F:phosphorelay response regulator activity"/>
    <property type="evidence" value="ECO:0007669"/>
    <property type="project" value="TreeGrafter"/>
</dbReference>
<dbReference type="InterPro" id="IPR036388">
    <property type="entry name" value="WH-like_DNA-bd_sf"/>
</dbReference>
<evidence type="ECO:0000256" key="1">
    <source>
        <dbReference type="ARBA" id="ARBA00022553"/>
    </source>
</evidence>
<dbReference type="CDD" id="cd00383">
    <property type="entry name" value="trans_reg_C"/>
    <property type="match status" value="1"/>
</dbReference>
<dbReference type="PANTHER" id="PTHR48111">
    <property type="entry name" value="REGULATOR OF RPOS"/>
    <property type="match status" value="1"/>
</dbReference>
<dbReference type="InterPro" id="IPR001789">
    <property type="entry name" value="Sig_transdc_resp-reg_receiver"/>
</dbReference>
<dbReference type="InterPro" id="IPR016032">
    <property type="entry name" value="Sig_transdc_resp-reg_C-effctor"/>
</dbReference>
<dbReference type="SMART" id="SM00862">
    <property type="entry name" value="Trans_reg_C"/>
    <property type="match status" value="1"/>
</dbReference>
<dbReference type="PATRIC" id="fig|1666911.3.peg.3612"/>
<dbReference type="EMBL" id="LJZR01000003">
    <property type="protein sequence ID" value="KPQ37050.1"/>
    <property type="molecule type" value="Genomic_DNA"/>
</dbReference>
<evidence type="ECO:0000256" key="4">
    <source>
        <dbReference type="PROSITE-ProRule" id="PRU00169"/>
    </source>
</evidence>
<dbReference type="PANTHER" id="PTHR48111:SF40">
    <property type="entry name" value="PHOSPHATE REGULON TRANSCRIPTIONAL REGULATORY PROTEIN PHOB"/>
    <property type="match status" value="1"/>
</dbReference>
<dbReference type="SMART" id="SM00448">
    <property type="entry name" value="REC"/>
    <property type="match status" value="1"/>
</dbReference>
<organism evidence="8 9">
    <name type="scientific">Phormidesmis priestleyi Ana</name>
    <dbReference type="NCBI Taxonomy" id="1666911"/>
    <lineage>
        <taxon>Bacteria</taxon>
        <taxon>Bacillati</taxon>
        <taxon>Cyanobacteriota</taxon>
        <taxon>Cyanophyceae</taxon>
        <taxon>Leptolyngbyales</taxon>
        <taxon>Leptolyngbyaceae</taxon>
        <taxon>Phormidesmis</taxon>
    </lineage>
</organism>
<dbReference type="InterPro" id="IPR011006">
    <property type="entry name" value="CheY-like_superfamily"/>
</dbReference>
<keyword evidence="1 4" id="KW-0597">Phosphoprotein</keyword>
<evidence type="ECO:0000256" key="2">
    <source>
        <dbReference type="ARBA" id="ARBA00023012"/>
    </source>
</evidence>
<dbReference type="Proteomes" id="UP000050465">
    <property type="component" value="Unassembled WGS sequence"/>
</dbReference>
<reference evidence="8 9" key="1">
    <citation type="submission" date="2015-09" db="EMBL/GenBank/DDBJ databases">
        <title>Identification and resolution of microdiversity through metagenomic sequencing of parallel consortia.</title>
        <authorList>
            <person name="Nelson W.C."/>
            <person name="Romine M.F."/>
            <person name="Lindemann S.R."/>
        </authorList>
    </citation>
    <scope>NUCLEOTIDE SEQUENCE [LARGE SCALE GENOMIC DNA]</scope>
    <source>
        <strain evidence="8">Ana</strain>
    </source>
</reference>
<evidence type="ECO:0000259" key="6">
    <source>
        <dbReference type="PROSITE" id="PS50110"/>
    </source>
</evidence>